<reference evidence="3" key="1">
    <citation type="submission" date="2015-06" db="EMBL/GenBank/DDBJ databases">
        <title>Salimicrobium jeotgali MJ3, isolated from Myulchi jeot, a traditional Korean fermented seafood.</title>
        <authorList>
            <person name="Kim K.H."/>
            <person name="Jeon C.O."/>
            <person name="Jin H.M."/>
        </authorList>
    </citation>
    <scope>NUCLEOTIDE SEQUENCE [LARGE SCALE GENOMIC DNA]</scope>
    <source>
        <strain evidence="3">MJ3</strain>
    </source>
</reference>
<accession>A0AAC8PTJ5</accession>
<dbReference type="EMBL" id="CP011361">
    <property type="protein sequence ID" value="AKG05639.1"/>
    <property type="molecule type" value="Genomic_DNA"/>
</dbReference>
<gene>
    <name evidence="2" type="ORF">AAV35_000425</name>
</gene>
<name>A0AAC8PTJ5_9BACI</name>
<dbReference type="Pfam" id="PF04545">
    <property type="entry name" value="Sigma70_r4"/>
    <property type="match status" value="1"/>
</dbReference>
<protein>
    <recommendedName>
        <fullName evidence="1">RNA polymerase sigma-70 region 4 domain-containing protein</fullName>
    </recommendedName>
</protein>
<evidence type="ECO:0000313" key="2">
    <source>
        <dbReference type="EMBL" id="AKG05639.1"/>
    </source>
</evidence>
<dbReference type="Proteomes" id="UP000092654">
    <property type="component" value="Chromosome"/>
</dbReference>
<dbReference type="Gene3D" id="1.20.140.160">
    <property type="match status" value="1"/>
</dbReference>
<dbReference type="InterPro" id="IPR007630">
    <property type="entry name" value="RNA_pol_sigma70_r4"/>
</dbReference>
<dbReference type="AlphaFoldDB" id="A0AAC8PTJ5"/>
<dbReference type="InterPro" id="IPR013324">
    <property type="entry name" value="RNA_pol_sigma_r3/r4-like"/>
</dbReference>
<dbReference type="KEGG" id="sje:AAV35_000425"/>
<dbReference type="SUPFAM" id="SSF88659">
    <property type="entry name" value="Sigma3 and sigma4 domains of RNA polymerase sigma factors"/>
    <property type="match status" value="1"/>
</dbReference>
<evidence type="ECO:0000313" key="3">
    <source>
        <dbReference type="Proteomes" id="UP000092654"/>
    </source>
</evidence>
<dbReference type="GO" id="GO:0006352">
    <property type="term" value="P:DNA-templated transcription initiation"/>
    <property type="evidence" value="ECO:0007669"/>
    <property type="project" value="InterPro"/>
</dbReference>
<sequence>MQKFLQDETHRHLLKKYVKNPTSHHRENLDKAFKDYYKKVKIVTYLNKLIYFFSIDYDKKVSNYTNRYHLSLDAPLFQDENSSTPKDNLVDKRIKPNDLPSTHSLSERLVNYGLYYAWYNELTPKQRTILSLIYEFNYSNKDVADFLNESKQTVSYNHKKALGELRSAFDKEDFYV</sequence>
<evidence type="ECO:0000259" key="1">
    <source>
        <dbReference type="Pfam" id="PF04545"/>
    </source>
</evidence>
<feature type="domain" description="RNA polymerase sigma-70 region 4" evidence="1">
    <location>
        <begin position="120"/>
        <end position="166"/>
    </location>
</feature>
<proteinExistence type="predicted"/>
<dbReference type="GO" id="GO:0003700">
    <property type="term" value="F:DNA-binding transcription factor activity"/>
    <property type="evidence" value="ECO:0007669"/>
    <property type="project" value="InterPro"/>
</dbReference>
<organism evidence="2 3">
    <name type="scientific">Salimicrobium jeotgali</name>
    <dbReference type="NCBI Taxonomy" id="1230341"/>
    <lineage>
        <taxon>Bacteria</taxon>
        <taxon>Bacillati</taxon>
        <taxon>Bacillota</taxon>
        <taxon>Bacilli</taxon>
        <taxon>Bacillales</taxon>
        <taxon>Bacillaceae</taxon>
        <taxon>Salimicrobium</taxon>
    </lineage>
</organism>